<name>A0ACB8QIA6_9AGAM</name>
<dbReference type="EMBL" id="MU273575">
    <property type="protein sequence ID" value="KAI0031564.1"/>
    <property type="molecule type" value="Genomic_DNA"/>
</dbReference>
<organism evidence="1 2">
    <name type="scientific">Vararia minispora EC-137</name>
    <dbReference type="NCBI Taxonomy" id="1314806"/>
    <lineage>
        <taxon>Eukaryota</taxon>
        <taxon>Fungi</taxon>
        <taxon>Dikarya</taxon>
        <taxon>Basidiomycota</taxon>
        <taxon>Agaricomycotina</taxon>
        <taxon>Agaricomycetes</taxon>
        <taxon>Russulales</taxon>
        <taxon>Lachnocladiaceae</taxon>
        <taxon>Vararia</taxon>
    </lineage>
</organism>
<evidence type="ECO:0000313" key="1">
    <source>
        <dbReference type="EMBL" id="KAI0031564.1"/>
    </source>
</evidence>
<reference evidence="1" key="2">
    <citation type="journal article" date="2022" name="New Phytol.">
        <title>Evolutionary transition to the ectomycorrhizal habit in the genomes of a hyperdiverse lineage of mushroom-forming fungi.</title>
        <authorList>
            <person name="Looney B."/>
            <person name="Miyauchi S."/>
            <person name="Morin E."/>
            <person name="Drula E."/>
            <person name="Courty P.E."/>
            <person name="Kohler A."/>
            <person name="Kuo A."/>
            <person name="LaButti K."/>
            <person name="Pangilinan J."/>
            <person name="Lipzen A."/>
            <person name="Riley R."/>
            <person name="Andreopoulos W."/>
            <person name="He G."/>
            <person name="Johnson J."/>
            <person name="Nolan M."/>
            <person name="Tritt A."/>
            <person name="Barry K.W."/>
            <person name="Grigoriev I.V."/>
            <person name="Nagy L.G."/>
            <person name="Hibbett D."/>
            <person name="Henrissat B."/>
            <person name="Matheny P.B."/>
            <person name="Labbe J."/>
            <person name="Martin F.M."/>
        </authorList>
    </citation>
    <scope>NUCLEOTIDE SEQUENCE</scope>
    <source>
        <strain evidence="1">EC-137</strain>
    </source>
</reference>
<accession>A0ACB8QIA6</accession>
<dbReference type="Proteomes" id="UP000814128">
    <property type="component" value="Unassembled WGS sequence"/>
</dbReference>
<proteinExistence type="predicted"/>
<sequence length="194" mass="21934">MFLWRAGHEVDGKKTHTHPRLRLAPQDSSILIFEARIGRVNLFRPRMECFLMLCPGVGQAFVHIDHGHVPWLHHLKLVLQLCSKSFDNLEHCNIYLVDVSGNLEPVGLVQPLKLLVRVYALKTFGACMPVRVRKAIHTFKSRLVPFEPGTRPRQRGGHNGAGALDRILARHTSDRSILLLDYALELAGLRLGFV</sequence>
<reference evidence="1" key="1">
    <citation type="submission" date="2021-02" db="EMBL/GenBank/DDBJ databases">
        <authorList>
            <consortium name="DOE Joint Genome Institute"/>
            <person name="Ahrendt S."/>
            <person name="Looney B.P."/>
            <person name="Miyauchi S."/>
            <person name="Morin E."/>
            <person name="Drula E."/>
            <person name="Courty P.E."/>
            <person name="Chicoki N."/>
            <person name="Fauchery L."/>
            <person name="Kohler A."/>
            <person name="Kuo A."/>
            <person name="Labutti K."/>
            <person name="Pangilinan J."/>
            <person name="Lipzen A."/>
            <person name="Riley R."/>
            <person name="Andreopoulos W."/>
            <person name="He G."/>
            <person name="Johnson J."/>
            <person name="Barry K.W."/>
            <person name="Grigoriev I.V."/>
            <person name="Nagy L."/>
            <person name="Hibbett D."/>
            <person name="Henrissat B."/>
            <person name="Matheny P.B."/>
            <person name="Labbe J."/>
            <person name="Martin F."/>
        </authorList>
    </citation>
    <scope>NUCLEOTIDE SEQUENCE</scope>
    <source>
        <strain evidence="1">EC-137</strain>
    </source>
</reference>
<keyword evidence="2" id="KW-1185">Reference proteome</keyword>
<evidence type="ECO:0000313" key="2">
    <source>
        <dbReference type="Proteomes" id="UP000814128"/>
    </source>
</evidence>
<gene>
    <name evidence="1" type="ORF">K488DRAFT_86688</name>
</gene>
<comment type="caution">
    <text evidence="1">The sequence shown here is derived from an EMBL/GenBank/DDBJ whole genome shotgun (WGS) entry which is preliminary data.</text>
</comment>
<protein>
    <submittedName>
        <fullName evidence="1">Uncharacterized protein</fullName>
    </submittedName>
</protein>